<feature type="transmembrane region" description="Helical" evidence="4">
    <location>
        <begin position="328"/>
        <end position="354"/>
    </location>
</feature>
<dbReference type="GO" id="GO:0016020">
    <property type="term" value="C:membrane"/>
    <property type="evidence" value="ECO:0007669"/>
    <property type="project" value="InterPro"/>
</dbReference>
<dbReference type="InterPro" id="IPR013587">
    <property type="entry name" value="Nitrate/nitrite_sensing"/>
</dbReference>
<evidence type="ECO:0000259" key="7">
    <source>
        <dbReference type="PROSITE" id="PS50906"/>
    </source>
</evidence>
<gene>
    <name evidence="8" type="ORF">SAMN04488125_101246</name>
</gene>
<dbReference type="PROSITE" id="PS50111">
    <property type="entry name" value="CHEMOTAXIS_TRANSDUC_2"/>
    <property type="match status" value="1"/>
</dbReference>
<feature type="domain" description="HAMP" evidence="6">
    <location>
        <begin position="351"/>
        <end position="403"/>
    </location>
</feature>
<evidence type="ECO:0000313" key="8">
    <source>
        <dbReference type="EMBL" id="SFK32017.1"/>
    </source>
</evidence>
<dbReference type="GO" id="GO:0007165">
    <property type="term" value="P:signal transduction"/>
    <property type="evidence" value="ECO:0007669"/>
    <property type="project" value="UniProtKB-KW"/>
</dbReference>
<dbReference type="Pfam" id="PF00015">
    <property type="entry name" value="MCPsignal"/>
    <property type="match status" value="1"/>
</dbReference>
<dbReference type="Gene3D" id="1.10.287.950">
    <property type="entry name" value="Methyl-accepting chemotaxis protein"/>
    <property type="match status" value="1"/>
</dbReference>
<keyword evidence="9" id="KW-1185">Reference proteome</keyword>
<feature type="domain" description="NIT" evidence="7">
    <location>
        <begin position="72"/>
        <end position="320"/>
    </location>
</feature>
<feature type="transmembrane region" description="Helical" evidence="4">
    <location>
        <begin position="32"/>
        <end position="52"/>
    </location>
</feature>
<dbReference type="EMBL" id="FOSV01000001">
    <property type="protein sequence ID" value="SFK32017.1"/>
    <property type="molecule type" value="Genomic_DNA"/>
</dbReference>
<dbReference type="InterPro" id="IPR010910">
    <property type="entry name" value="Nitrate/nitrite_sensing_bac"/>
</dbReference>
<proteinExistence type="inferred from homology"/>
<evidence type="ECO:0000256" key="3">
    <source>
        <dbReference type="PROSITE-ProRule" id="PRU00284"/>
    </source>
</evidence>
<dbReference type="GO" id="GO:0004888">
    <property type="term" value="F:transmembrane signaling receptor activity"/>
    <property type="evidence" value="ECO:0007669"/>
    <property type="project" value="InterPro"/>
</dbReference>
<keyword evidence="4" id="KW-1133">Transmembrane helix</keyword>
<dbReference type="InterPro" id="IPR004090">
    <property type="entry name" value="Chemotax_Me-accpt_rcpt"/>
</dbReference>
<dbReference type="SMART" id="SM00304">
    <property type="entry name" value="HAMP"/>
    <property type="match status" value="1"/>
</dbReference>
<evidence type="ECO:0000256" key="1">
    <source>
        <dbReference type="ARBA" id="ARBA00023224"/>
    </source>
</evidence>
<evidence type="ECO:0000259" key="5">
    <source>
        <dbReference type="PROSITE" id="PS50111"/>
    </source>
</evidence>
<evidence type="ECO:0000256" key="4">
    <source>
        <dbReference type="SAM" id="Phobius"/>
    </source>
</evidence>
<dbReference type="Pfam" id="PF00672">
    <property type="entry name" value="HAMP"/>
    <property type="match status" value="1"/>
</dbReference>
<dbReference type="SMART" id="SM00283">
    <property type="entry name" value="MA"/>
    <property type="match status" value="1"/>
</dbReference>
<keyword evidence="1 3" id="KW-0807">Transducer</keyword>
<name>A0A1I3YJC3_9HYPH</name>
<dbReference type="InterPro" id="IPR004089">
    <property type="entry name" value="MCPsignal_dom"/>
</dbReference>
<dbReference type="Pfam" id="PF08376">
    <property type="entry name" value="NIT"/>
    <property type="match status" value="1"/>
</dbReference>
<comment type="similarity">
    <text evidence="2">Belongs to the methyl-accepting chemotaxis (MCP) protein family.</text>
</comment>
<accession>A0A1I3YJC3</accession>
<dbReference type="GO" id="GO:0006935">
    <property type="term" value="P:chemotaxis"/>
    <property type="evidence" value="ECO:0007669"/>
    <property type="project" value="InterPro"/>
</dbReference>
<evidence type="ECO:0000313" key="9">
    <source>
        <dbReference type="Proteomes" id="UP000198804"/>
    </source>
</evidence>
<dbReference type="CDD" id="cd06225">
    <property type="entry name" value="HAMP"/>
    <property type="match status" value="1"/>
</dbReference>
<organism evidence="8 9">
    <name type="scientific">Methylorubrum salsuginis</name>
    <dbReference type="NCBI Taxonomy" id="414703"/>
    <lineage>
        <taxon>Bacteria</taxon>
        <taxon>Pseudomonadati</taxon>
        <taxon>Pseudomonadota</taxon>
        <taxon>Alphaproteobacteria</taxon>
        <taxon>Hyphomicrobiales</taxon>
        <taxon>Methylobacteriaceae</taxon>
        <taxon>Methylorubrum</taxon>
    </lineage>
</organism>
<dbReference type="PRINTS" id="PR00260">
    <property type="entry name" value="CHEMTRNSDUCR"/>
</dbReference>
<dbReference type="Proteomes" id="UP000198804">
    <property type="component" value="Unassembled WGS sequence"/>
</dbReference>
<dbReference type="PANTHER" id="PTHR32089">
    <property type="entry name" value="METHYL-ACCEPTING CHEMOTAXIS PROTEIN MCPB"/>
    <property type="match status" value="1"/>
</dbReference>
<dbReference type="SUPFAM" id="SSF58104">
    <property type="entry name" value="Methyl-accepting chemotaxis protein (MCP) signaling domain"/>
    <property type="match status" value="1"/>
</dbReference>
<keyword evidence="4" id="KW-0472">Membrane</keyword>
<dbReference type="STRING" id="414703.SAMN04488125_101246"/>
<keyword evidence="4" id="KW-0812">Transmembrane</keyword>
<evidence type="ECO:0000256" key="2">
    <source>
        <dbReference type="ARBA" id="ARBA00029447"/>
    </source>
</evidence>
<dbReference type="InterPro" id="IPR003660">
    <property type="entry name" value="HAMP_dom"/>
</dbReference>
<protein>
    <submittedName>
        <fullName evidence="8">Methyl-accepting chemotaxis protein</fullName>
    </submittedName>
</protein>
<sequence length="700" mass="70494">MSATSTERSSALGSPGANRLGGRILGSLRGRIVAVALIPCLAFAGTAGVAVFERVGEGRAMARMEALVGLSARISAMVHEAQKERGATSLFLGSKGAQFGTELAAQRRLTDAARAELRAALDHAEGGADFTRKADALRTALGRIEAHRGAVDRLEVTVPANLALYTGVIGEALNLVREVGQIAADPAVGARIAAYSAFLSLKEMAGQERAAASAVFAAGSLDLAGYRRLAGLSADQDTYARLFRAASPAEDTAGLDAAEAEAPAREVARIRGIALGTLPGQAPAFADAKGWFRLATQRIDGLKAIEDRLTAALAREAGAARARAERAVAVWSAGMLAMLGLSVALAFALGSAIAKPLARMARALTAIGQGDTSVAVPVKGPHELRAIAAAAAEFRDSVAERARARTERERSAGEEAARRHAAMMGVADGFEARVGGIVAAVSAAAQQLEGAARAMSANAGDTSSLSGSAAAASEKAARASDSIAAATEELSASIREIGTQVVASADAAASAEADAARTAAEVERLAGAANGIARIVGLISDIAGQTNLLALNATIEAARAGEAGRGFAVVASEVKELAGQTARATEEIAGRVAEIAASGEASVTGIGGIGRSIRELARISGDIAAAVEQQGAATAEIARTTVETSHGVRTVSDTIAGVAQAATGTSAGSAQVLGAASDLARQAAALRQEVGGFLEQVRAA</sequence>
<reference evidence="9" key="1">
    <citation type="submission" date="2016-10" db="EMBL/GenBank/DDBJ databases">
        <authorList>
            <person name="Varghese N."/>
            <person name="Submissions S."/>
        </authorList>
    </citation>
    <scope>NUCLEOTIDE SEQUENCE [LARGE SCALE GENOMIC DNA]</scope>
    <source>
        <strain evidence="9">CGMCC 1.6474</strain>
    </source>
</reference>
<dbReference type="PROSITE" id="PS50906">
    <property type="entry name" value="NIT"/>
    <property type="match status" value="1"/>
</dbReference>
<dbReference type="OrthoDB" id="3289104at2"/>
<evidence type="ECO:0000259" key="6">
    <source>
        <dbReference type="PROSITE" id="PS50885"/>
    </source>
</evidence>
<feature type="domain" description="Methyl-accepting transducer" evidence="5">
    <location>
        <begin position="444"/>
        <end position="680"/>
    </location>
</feature>
<dbReference type="PROSITE" id="PS50885">
    <property type="entry name" value="HAMP"/>
    <property type="match status" value="1"/>
</dbReference>
<dbReference type="AlphaFoldDB" id="A0A1I3YJC3"/>
<dbReference type="PANTHER" id="PTHR32089:SF112">
    <property type="entry name" value="LYSOZYME-LIKE PROTEIN-RELATED"/>
    <property type="match status" value="1"/>
</dbReference>